<protein>
    <submittedName>
        <fullName evidence="14">HAMP domain-containing protein</fullName>
    </submittedName>
</protein>
<keyword evidence="11 12" id="KW-0472">Membrane</keyword>
<keyword evidence="5 12" id="KW-0812">Transmembrane</keyword>
<feature type="transmembrane region" description="Helical" evidence="12">
    <location>
        <begin position="7"/>
        <end position="27"/>
    </location>
</feature>
<evidence type="ECO:0000256" key="11">
    <source>
        <dbReference type="ARBA" id="ARBA00023136"/>
    </source>
</evidence>
<keyword evidence="15" id="KW-1185">Reference proteome</keyword>
<dbReference type="RefSeq" id="WP_338115653.1">
    <property type="nucleotide sequence ID" value="NZ_WJXB01000001.1"/>
</dbReference>
<dbReference type="Gene3D" id="3.30.565.10">
    <property type="entry name" value="Histidine kinase-like ATPase, C-terminal domain"/>
    <property type="match status" value="1"/>
</dbReference>
<evidence type="ECO:0000256" key="9">
    <source>
        <dbReference type="ARBA" id="ARBA00022989"/>
    </source>
</evidence>
<dbReference type="InterPro" id="IPR003660">
    <property type="entry name" value="HAMP_dom"/>
</dbReference>
<keyword evidence="3" id="KW-0597">Phosphoprotein</keyword>
<keyword evidence="2" id="KW-1003">Cell membrane</keyword>
<evidence type="ECO:0000259" key="13">
    <source>
        <dbReference type="PROSITE" id="PS50885"/>
    </source>
</evidence>
<dbReference type="GO" id="GO:0005524">
    <property type="term" value="F:ATP binding"/>
    <property type="evidence" value="ECO:0007669"/>
    <property type="project" value="UniProtKB-KW"/>
</dbReference>
<dbReference type="GO" id="GO:0005886">
    <property type="term" value="C:plasma membrane"/>
    <property type="evidence" value="ECO:0007669"/>
    <property type="project" value="UniProtKB-SubCell"/>
</dbReference>
<evidence type="ECO:0000256" key="6">
    <source>
        <dbReference type="ARBA" id="ARBA00022741"/>
    </source>
</evidence>
<evidence type="ECO:0000313" key="15">
    <source>
        <dbReference type="Proteomes" id="UP000463051"/>
    </source>
</evidence>
<dbReference type="EMBL" id="WJXB01000001">
    <property type="protein sequence ID" value="MRN52073.1"/>
    <property type="molecule type" value="Genomic_DNA"/>
</dbReference>
<evidence type="ECO:0000256" key="3">
    <source>
        <dbReference type="ARBA" id="ARBA00022553"/>
    </source>
</evidence>
<dbReference type="Pfam" id="PF02518">
    <property type="entry name" value="HATPase_c"/>
    <property type="match status" value="1"/>
</dbReference>
<dbReference type="InterPro" id="IPR036890">
    <property type="entry name" value="HATPase_C_sf"/>
</dbReference>
<comment type="subcellular location">
    <subcellularLocation>
        <location evidence="1">Cell membrane</location>
        <topology evidence="1">Multi-pass membrane protein</topology>
    </subcellularLocation>
</comment>
<dbReference type="InterPro" id="IPR003594">
    <property type="entry name" value="HATPase_dom"/>
</dbReference>
<dbReference type="AlphaFoldDB" id="A0A7X2L0F2"/>
<keyword evidence="6" id="KW-0547">Nucleotide-binding</keyword>
<sequence length="582" mass="66149">MSIVRKITLGYVILIFIPVVVFGYYYYSQIYGNLTNQFVQSRQKILEQAHANMKMDLTRIDSIQRMLQYNPYVTDYLDGVYESDLNSIYAYNRNISPLITQSLFINPEIESFRIYKTKQRVLPITERFLDISALDSRGKEVTRTLKPGQGIWKMADPGAAVPSLMFYQNIYNSNFTEKIGLLELRVGSGLIRKLYEAAGERDNWQAFLLPKQGVPVSAEGAAAGIDKATWKLLGSNDTRPYFINNKTIVNQLYIEELDVRVVVTGKVDDVFRTIKRKEIILVFTIIALLTALSFVYYALASTITKRILLLARHMRNLDDDNMKQFISKHDKPNHQDEIGFLTSTYNSMIQRMDELINNVHRSELRNKEAAYKVLQAQIKPHFLYNTLETIRMLAESNNDKEVADISFWFGKLMRYSLSSEGDRTVLASEIETVIFYLNIHKMRLQDRLTYEVDVSMDAEQFVCPRFMLQPLVENSIVHGASAILRPVHIKLQVRETGDEIRISITDNGTGIQEDKLAAIRSRLARGGGGRDVAENMGGVGLFNVSERIKSFYGGSSQLVIDSGPDRGTCLTIIITTGGTGRI</sequence>
<feature type="domain" description="HAMP" evidence="13">
    <location>
        <begin position="301"/>
        <end position="357"/>
    </location>
</feature>
<evidence type="ECO:0000256" key="12">
    <source>
        <dbReference type="SAM" id="Phobius"/>
    </source>
</evidence>
<evidence type="ECO:0000256" key="7">
    <source>
        <dbReference type="ARBA" id="ARBA00022777"/>
    </source>
</evidence>
<dbReference type="PANTHER" id="PTHR34220:SF11">
    <property type="entry name" value="SENSOR PROTEIN KINASE HPTS"/>
    <property type="match status" value="1"/>
</dbReference>
<comment type="caution">
    <text evidence="14">The sequence shown here is derived from an EMBL/GenBank/DDBJ whole genome shotgun (WGS) entry which is preliminary data.</text>
</comment>
<keyword evidence="7" id="KW-0418">Kinase</keyword>
<dbReference type="PROSITE" id="PS50885">
    <property type="entry name" value="HAMP"/>
    <property type="match status" value="1"/>
</dbReference>
<keyword evidence="4" id="KW-0808">Transferase</keyword>
<dbReference type="Gene3D" id="6.10.340.10">
    <property type="match status" value="1"/>
</dbReference>
<dbReference type="SUPFAM" id="SSF55874">
    <property type="entry name" value="ATPase domain of HSP90 chaperone/DNA topoisomerase II/histidine kinase"/>
    <property type="match status" value="1"/>
</dbReference>
<dbReference type="InterPro" id="IPR050640">
    <property type="entry name" value="Bact_2-comp_sensor_kinase"/>
</dbReference>
<accession>A0A7X2L0F2</accession>
<evidence type="ECO:0000313" key="14">
    <source>
        <dbReference type="EMBL" id="MRN52073.1"/>
    </source>
</evidence>
<evidence type="ECO:0000256" key="4">
    <source>
        <dbReference type="ARBA" id="ARBA00022679"/>
    </source>
</evidence>
<evidence type="ECO:0000256" key="1">
    <source>
        <dbReference type="ARBA" id="ARBA00004651"/>
    </source>
</evidence>
<keyword evidence="8" id="KW-0067">ATP-binding</keyword>
<name>A0A7X2L0F2_9BACL</name>
<gene>
    <name evidence="14" type="ORF">GJB61_03560</name>
</gene>
<keyword evidence="9 12" id="KW-1133">Transmembrane helix</keyword>
<dbReference type="PANTHER" id="PTHR34220">
    <property type="entry name" value="SENSOR HISTIDINE KINASE YPDA"/>
    <property type="match status" value="1"/>
</dbReference>
<dbReference type="SMART" id="SM00304">
    <property type="entry name" value="HAMP"/>
    <property type="match status" value="1"/>
</dbReference>
<organism evidence="14 15">
    <name type="scientific">Paenibacillus monticola</name>
    <dbReference type="NCBI Taxonomy" id="2666075"/>
    <lineage>
        <taxon>Bacteria</taxon>
        <taxon>Bacillati</taxon>
        <taxon>Bacillota</taxon>
        <taxon>Bacilli</taxon>
        <taxon>Bacillales</taxon>
        <taxon>Paenibacillaceae</taxon>
        <taxon>Paenibacillus</taxon>
    </lineage>
</organism>
<dbReference type="InterPro" id="IPR010559">
    <property type="entry name" value="Sig_transdc_His_kin_internal"/>
</dbReference>
<proteinExistence type="predicted"/>
<evidence type="ECO:0000256" key="8">
    <source>
        <dbReference type="ARBA" id="ARBA00022840"/>
    </source>
</evidence>
<evidence type="ECO:0000256" key="2">
    <source>
        <dbReference type="ARBA" id="ARBA00022475"/>
    </source>
</evidence>
<keyword evidence="10" id="KW-0902">Two-component regulatory system</keyword>
<feature type="transmembrane region" description="Helical" evidence="12">
    <location>
        <begin position="279"/>
        <end position="299"/>
    </location>
</feature>
<dbReference type="GO" id="GO:0000155">
    <property type="term" value="F:phosphorelay sensor kinase activity"/>
    <property type="evidence" value="ECO:0007669"/>
    <property type="project" value="InterPro"/>
</dbReference>
<dbReference type="Pfam" id="PF06580">
    <property type="entry name" value="His_kinase"/>
    <property type="match status" value="1"/>
</dbReference>
<evidence type="ECO:0000256" key="10">
    <source>
        <dbReference type="ARBA" id="ARBA00023012"/>
    </source>
</evidence>
<reference evidence="14 15" key="1">
    <citation type="submission" date="2019-11" db="EMBL/GenBank/DDBJ databases">
        <title>Paenibacillus monticola sp. nov., a novel PGPR strain isolated from mountain sample in China.</title>
        <authorList>
            <person name="Zhao Q."/>
            <person name="Li H.-P."/>
            <person name="Zhang J.-L."/>
        </authorList>
    </citation>
    <scope>NUCLEOTIDE SEQUENCE [LARGE SCALE GENOMIC DNA]</scope>
    <source>
        <strain evidence="14 15">LC-T2</strain>
    </source>
</reference>
<evidence type="ECO:0000256" key="5">
    <source>
        <dbReference type="ARBA" id="ARBA00022692"/>
    </source>
</evidence>
<dbReference type="Proteomes" id="UP000463051">
    <property type="component" value="Unassembled WGS sequence"/>
</dbReference>